<keyword evidence="1 3" id="KW-0479">Metal-binding</keyword>
<organism evidence="6">
    <name type="scientific">Fervidicoccus fontis</name>
    <dbReference type="NCBI Taxonomy" id="683846"/>
    <lineage>
        <taxon>Archaea</taxon>
        <taxon>Thermoproteota</taxon>
        <taxon>Thermoprotei</taxon>
        <taxon>Fervidicoccales</taxon>
        <taxon>Fervidicoccaceae</taxon>
        <taxon>Fervidicoccus</taxon>
    </lineage>
</organism>
<dbReference type="InterPro" id="IPR029149">
    <property type="entry name" value="Creatin/AminoP/Spt16_N"/>
</dbReference>
<comment type="caution">
    <text evidence="6">The sequence shown here is derived from an EMBL/GenBank/DDBJ whole genome shotgun (WGS) entry which is preliminary data.</text>
</comment>
<protein>
    <submittedName>
        <fullName evidence="6">Aminopeptidase P family protein</fullName>
    </submittedName>
</protein>
<proteinExistence type="inferred from homology"/>
<dbReference type="InterPro" id="IPR000994">
    <property type="entry name" value="Pept_M24"/>
</dbReference>
<sequence length="378" mass="41782">MSCAHILKRFENELQSLRIRKAVIFGESNIAYLTGYKGSGFLVYDLDSSTITLYVPPLEFWRAQKQLKVSARVVAYSRLVKSLSKEQFSSVDERNLEEIAFGILDSSPRVGADLSYAPMELFLKVVGSANLSDKVVDITNTLRALRSVKTSHEMEYIKEATIRTERALKKLVEELESAIASKQNITLGSIKGELIKLLYLEGLESLAFDPIVAAGELTAYPHPPTIPERSLRDSAHIVLDVGGTFNLYSTDVTRTVVLAHNEREVRPLLEALISAYYEALDAIREGVSASEVDAKARKELERAGLKDYFVHGLGHGVGIDVHEAPVLSPLSSDELKAGMVLTLEPAVYFKGRYGARIENVVIVESNGARVLNTLELAW</sequence>
<feature type="domain" description="Peptidase M24" evidence="4">
    <location>
        <begin position="155"/>
        <end position="364"/>
    </location>
</feature>
<dbReference type="Pfam" id="PF01321">
    <property type="entry name" value="Creatinase_N"/>
    <property type="match status" value="1"/>
</dbReference>
<keyword evidence="6" id="KW-0031">Aminopeptidase</keyword>
<comment type="similarity">
    <text evidence="3">Belongs to the peptidase M24B family.</text>
</comment>
<evidence type="ECO:0000256" key="3">
    <source>
        <dbReference type="RuleBase" id="RU000590"/>
    </source>
</evidence>
<evidence type="ECO:0000256" key="2">
    <source>
        <dbReference type="ARBA" id="ARBA00022801"/>
    </source>
</evidence>
<dbReference type="Gene3D" id="3.90.230.10">
    <property type="entry name" value="Creatinase/methionine aminopeptidase superfamily"/>
    <property type="match status" value="1"/>
</dbReference>
<dbReference type="InterPro" id="IPR001131">
    <property type="entry name" value="Peptidase_M24B_aminopep-P_CS"/>
</dbReference>
<dbReference type="InterPro" id="IPR036005">
    <property type="entry name" value="Creatinase/aminopeptidase-like"/>
</dbReference>
<dbReference type="InterPro" id="IPR050659">
    <property type="entry name" value="Peptidase_M24B"/>
</dbReference>
<dbReference type="EMBL" id="DRZC01000039">
    <property type="protein sequence ID" value="HHQ80444.1"/>
    <property type="molecule type" value="Genomic_DNA"/>
</dbReference>
<dbReference type="InterPro" id="IPR000587">
    <property type="entry name" value="Creatinase_N"/>
</dbReference>
<dbReference type="GO" id="GO:0004177">
    <property type="term" value="F:aminopeptidase activity"/>
    <property type="evidence" value="ECO:0007669"/>
    <property type="project" value="UniProtKB-KW"/>
</dbReference>
<accession>A0A7J3ZKB1</accession>
<evidence type="ECO:0000259" key="5">
    <source>
        <dbReference type="Pfam" id="PF01321"/>
    </source>
</evidence>
<dbReference type="SUPFAM" id="SSF53092">
    <property type="entry name" value="Creatinase/prolidase N-terminal domain"/>
    <property type="match status" value="1"/>
</dbReference>
<name>A0A7J3ZKB1_9CREN</name>
<dbReference type="PANTHER" id="PTHR46112:SF2">
    <property type="entry name" value="XAA-PRO AMINOPEPTIDASE P-RELATED"/>
    <property type="match status" value="1"/>
</dbReference>
<evidence type="ECO:0000313" key="6">
    <source>
        <dbReference type="EMBL" id="HHQ80444.1"/>
    </source>
</evidence>
<evidence type="ECO:0000256" key="1">
    <source>
        <dbReference type="ARBA" id="ARBA00022723"/>
    </source>
</evidence>
<keyword evidence="6" id="KW-0645">Protease</keyword>
<feature type="domain" description="Creatinase N-terminal" evidence="5">
    <location>
        <begin position="7"/>
        <end position="148"/>
    </location>
</feature>
<keyword evidence="2" id="KW-0378">Hydrolase</keyword>
<dbReference type="PROSITE" id="PS00491">
    <property type="entry name" value="PROLINE_PEPTIDASE"/>
    <property type="match status" value="1"/>
</dbReference>
<dbReference type="GO" id="GO:0046872">
    <property type="term" value="F:metal ion binding"/>
    <property type="evidence" value="ECO:0007669"/>
    <property type="project" value="UniProtKB-KW"/>
</dbReference>
<dbReference type="PANTHER" id="PTHR46112">
    <property type="entry name" value="AMINOPEPTIDASE"/>
    <property type="match status" value="1"/>
</dbReference>
<dbReference type="Pfam" id="PF00557">
    <property type="entry name" value="Peptidase_M24"/>
    <property type="match status" value="1"/>
</dbReference>
<reference evidence="6" key="1">
    <citation type="journal article" date="2020" name="mSystems">
        <title>Genome- and Community-Level Interaction Insights into Carbon Utilization and Element Cycling Functions of Hydrothermarchaeota in Hydrothermal Sediment.</title>
        <authorList>
            <person name="Zhou Z."/>
            <person name="Liu Y."/>
            <person name="Xu W."/>
            <person name="Pan J."/>
            <person name="Luo Z.H."/>
            <person name="Li M."/>
        </authorList>
    </citation>
    <scope>NUCLEOTIDE SEQUENCE [LARGE SCALE GENOMIC DNA]</scope>
    <source>
        <strain evidence="6">SpSt-1116</strain>
    </source>
</reference>
<evidence type="ECO:0000259" key="4">
    <source>
        <dbReference type="Pfam" id="PF00557"/>
    </source>
</evidence>
<dbReference type="Gene3D" id="3.40.350.10">
    <property type="entry name" value="Creatinase/prolidase N-terminal domain"/>
    <property type="match status" value="1"/>
</dbReference>
<gene>
    <name evidence="6" type="ORF">ENM78_03160</name>
</gene>
<dbReference type="AlphaFoldDB" id="A0A7J3ZKB1"/>
<dbReference type="SUPFAM" id="SSF55920">
    <property type="entry name" value="Creatinase/aminopeptidase"/>
    <property type="match status" value="1"/>
</dbReference>